<evidence type="ECO:0000313" key="1">
    <source>
        <dbReference type="EMBL" id="MDO1530956.1"/>
    </source>
</evidence>
<reference evidence="1" key="1">
    <citation type="submission" date="2023-06" db="EMBL/GenBank/DDBJ databases">
        <authorList>
            <person name="Jiang Y."/>
            <person name="Liu Q."/>
        </authorList>
    </citation>
    <scope>NUCLEOTIDE SEQUENCE</scope>
    <source>
        <strain evidence="1">CGMCC 1.12090</strain>
    </source>
</reference>
<dbReference type="RefSeq" id="WP_301802767.1">
    <property type="nucleotide sequence ID" value="NZ_JAUJZH010000001.1"/>
</dbReference>
<protein>
    <recommendedName>
        <fullName evidence="3">Rap1a immunity protein domain-containing protein</fullName>
    </recommendedName>
</protein>
<gene>
    <name evidence="1" type="ORF">Q2T77_01550</name>
</gene>
<organism evidence="1 2">
    <name type="scientific">Variovorax ginsengisoli</name>
    <dbReference type="NCBI Taxonomy" id="363844"/>
    <lineage>
        <taxon>Bacteria</taxon>
        <taxon>Pseudomonadati</taxon>
        <taxon>Pseudomonadota</taxon>
        <taxon>Betaproteobacteria</taxon>
        <taxon>Burkholderiales</taxon>
        <taxon>Comamonadaceae</taxon>
        <taxon>Variovorax</taxon>
    </lineage>
</organism>
<accession>A0ABT8RWF9</accession>
<dbReference type="Proteomes" id="UP001169027">
    <property type="component" value="Unassembled WGS sequence"/>
</dbReference>
<evidence type="ECO:0000313" key="2">
    <source>
        <dbReference type="Proteomes" id="UP001169027"/>
    </source>
</evidence>
<keyword evidence="2" id="KW-1185">Reference proteome</keyword>
<sequence>MRVDQATAARLIRIGAAGMLLAMTAFAQAMSIRELRTLEANEKDGKLYANYYLVGVMEGLREANDAEQRAGQKPLFCINGRRLEPAMARSLYQTELTRNADSYEADMPVQLVLSAALRNSYRCNP</sequence>
<name>A0ABT8RWF9_9BURK</name>
<comment type="caution">
    <text evidence="1">The sequence shown here is derived from an EMBL/GenBank/DDBJ whole genome shotgun (WGS) entry which is preliminary data.</text>
</comment>
<dbReference type="EMBL" id="JAUKVY010000001">
    <property type="protein sequence ID" value="MDO1530956.1"/>
    <property type="molecule type" value="Genomic_DNA"/>
</dbReference>
<evidence type="ECO:0008006" key="3">
    <source>
        <dbReference type="Google" id="ProtNLM"/>
    </source>
</evidence>
<proteinExistence type="predicted"/>